<proteinExistence type="predicted"/>
<dbReference type="AlphaFoldDB" id="A0A8G2BZP0"/>
<evidence type="ECO:0000313" key="1">
    <source>
        <dbReference type="EMBL" id="SEG29153.1"/>
    </source>
</evidence>
<dbReference type="Pfam" id="PF17170">
    <property type="entry name" value="DUF5128"/>
    <property type="match status" value="1"/>
</dbReference>
<dbReference type="InterPro" id="IPR011044">
    <property type="entry name" value="Quino_amine_DH_bsu"/>
</dbReference>
<gene>
    <name evidence="1" type="ORF">SAMN05444001_1311</name>
</gene>
<sequence length="341" mass="39656">MKLHNLLIILLAYLCWNCTNNSNTEKHQNSRNNIVDVQDKIVKIEMEENPVSSFAIPYIMDNFLIINDYKSPDKLIHIFDKNSFKYITSTGDRGEGPQEIANLGRIGINEADRIFYVTDHGKQKIFSFYMDSILVNPDYMPIEKIKLDNTMYPDTYDYINDTLSIGLFSKVLSNSDYTPIVAKWNMETGEVKPMKYLKHPEIERKRVSSAISIENNLYVECYWYHDLMTIGYLNGDFKCNIYGAKWNTKNSSENRHYRDVVFCKDYIVASYLGEKRIINGKGGGITVMNPTKFLIFDKNGDYIQTLEVGHPILTFCYDKENNRIIMNLDDEMQVSYLDLNL</sequence>
<evidence type="ECO:0000313" key="2">
    <source>
        <dbReference type="Proteomes" id="UP000236725"/>
    </source>
</evidence>
<dbReference type="RefSeq" id="WP_103984474.1">
    <property type="nucleotide sequence ID" value="NZ_FNVS01000031.1"/>
</dbReference>
<dbReference type="SUPFAM" id="SSF50969">
    <property type="entry name" value="YVTN repeat-like/Quinoprotein amine dehydrogenase"/>
    <property type="match status" value="1"/>
</dbReference>
<comment type="caution">
    <text evidence="1">The sequence shown here is derived from an EMBL/GenBank/DDBJ whole genome shotgun (WGS) entry which is preliminary data.</text>
</comment>
<keyword evidence="2" id="KW-1185">Reference proteome</keyword>
<dbReference type="Proteomes" id="UP000236725">
    <property type="component" value="Unassembled WGS sequence"/>
</dbReference>
<evidence type="ECO:0008006" key="3">
    <source>
        <dbReference type="Google" id="ProtNLM"/>
    </source>
</evidence>
<dbReference type="EMBL" id="FNVS01000031">
    <property type="protein sequence ID" value="SEG29153.1"/>
    <property type="molecule type" value="Genomic_DNA"/>
</dbReference>
<protein>
    <recommendedName>
        <fullName evidence="3">6-bladed beta-propeller</fullName>
    </recommendedName>
</protein>
<name>A0A8G2BZP0_9BACT</name>
<accession>A0A8G2BZP0</accession>
<organism evidence="1 2">
    <name type="scientific">Parabacteroides chinchillae</name>
    <dbReference type="NCBI Taxonomy" id="871327"/>
    <lineage>
        <taxon>Bacteria</taxon>
        <taxon>Pseudomonadati</taxon>
        <taxon>Bacteroidota</taxon>
        <taxon>Bacteroidia</taxon>
        <taxon>Bacteroidales</taxon>
        <taxon>Tannerellaceae</taxon>
        <taxon>Parabacteroides</taxon>
    </lineage>
</organism>
<reference evidence="1 2" key="1">
    <citation type="submission" date="2016-10" db="EMBL/GenBank/DDBJ databases">
        <authorList>
            <person name="Varghese N."/>
            <person name="Submissions S."/>
        </authorList>
    </citation>
    <scope>NUCLEOTIDE SEQUENCE [LARGE SCALE GENOMIC DNA]</scope>
    <source>
        <strain evidence="1 2">DSM 29073</strain>
    </source>
</reference>